<dbReference type="AlphaFoldDB" id="A0A1M6CJW0"/>
<keyword evidence="2" id="KW-1185">Reference proteome</keyword>
<sequence length="50" mass="5604">MVSESYPTLLVPRDNDGEAVVIMPQSEYNSQVETNYLQATEANGKRIEES</sequence>
<organism evidence="1 2">
    <name type="scientific">Pseudozobellia thermophila</name>
    <dbReference type="NCBI Taxonomy" id="192903"/>
    <lineage>
        <taxon>Bacteria</taxon>
        <taxon>Pseudomonadati</taxon>
        <taxon>Bacteroidota</taxon>
        <taxon>Flavobacteriia</taxon>
        <taxon>Flavobacteriales</taxon>
        <taxon>Flavobacteriaceae</taxon>
        <taxon>Pseudozobellia</taxon>
    </lineage>
</organism>
<name>A0A1M6CJW0_9FLAO</name>
<evidence type="ECO:0000313" key="2">
    <source>
        <dbReference type="Proteomes" id="UP000184543"/>
    </source>
</evidence>
<dbReference type="Proteomes" id="UP000184543">
    <property type="component" value="Unassembled WGS sequence"/>
</dbReference>
<reference evidence="2" key="1">
    <citation type="submission" date="2016-11" db="EMBL/GenBank/DDBJ databases">
        <authorList>
            <person name="Varghese N."/>
            <person name="Submissions S."/>
        </authorList>
    </citation>
    <scope>NUCLEOTIDE SEQUENCE [LARGE SCALE GENOMIC DNA]</scope>
    <source>
        <strain evidence="2">DSM 19858</strain>
    </source>
</reference>
<dbReference type="Gene3D" id="3.40.1620.10">
    <property type="entry name" value="YefM-like domain"/>
    <property type="match status" value="1"/>
</dbReference>
<accession>A0A1M6CJW0</accession>
<gene>
    <name evidence="1" type="ORF">SAMN04488513_101781</name>
</gene>
<protein>
    <submittedName>
        <fullName evidence="1">Uncharacterized protein</fullName>
    </submittedName>
</protein>
<proteinExistence type="predicted"/>
<dbReference type="EMBL" id="FQYU01000001">
    <property type="protein sequence ID" value="SHI60988.1"/>
    <property type="molecule type" value="Genomic_DNA"/>
</dbReference>
<evidence type="ECO:0000313" key="1">
    <source>
        <dbReference type="EMBL" id="SHI60988.1"/>
    </source>
</evidence>